<evidence type="ECO:0000313" key="3">
    <source>
        <dbReference type="Proteomes" id="UP001595530"/>
    </source>
</evidence>
<accession>A0ABV7F3D1</accession>
<dbReference type="InterPro" id="IPR036188">
    <property type="entry name" value="FAD/NAD-bd_sf"/>
</dbReference>
<evidence type="ECO:0000259" key="1">
    <source>
        <dbReference type="Pfam" id="PF01593"/>
    </source>
</evidence>
<dbReference type="Proteomes" id="UP001595530">
    <property type="component" value="Unassembled WGS sequence"/>
</dbReference>
<dbReference type="RefSeq" id="WP_390325402.1">
    <property type="nucleotide sequence ID" value="NZ_JBHRTP010000054.1"/>
</dbReference>
<comment type="caution">
    <text evidence="2">The sequence shown here is derived from an EMBL/GenBank/DDBJ whole genome shotgun (WGS) entry which is preliminary data.</text>
</comment>
<dbReference type="Gene3D" id="3.90.660.10">
    <property type="match status" value="1"/>
</dbReference>
<dbReference type="InterPro" id="IPR002937">
    <property type="entry name" value="Amino_oxidase"/>
</dbReference>
<feature type="domain" description="Amine oxidase" evidence="1">
    <location>
        <begin position="101"/>
        <end position="287"/>
    </location>
</feature>
<protein>
    <submittedName>
        <fullName evidence="2">NAD(P)/FAD-dependent oxidoreductase</fullName>
    </submittedName>
</protein>
<dbReference type="Pfam" id="PF13450">
    <property type="entry name" value="NAD_binding_8"/>
    <property type="match status" value="1"/>
</dbReference>
<name>A0ABV7F3D1_9BURK</name>
<dbReference type="PANTHER" id="PTHR16128">
    <property type="entry name" value="FAD/NAD(P)-BINDING OXIDOREDUCTASE FAMILY PROTEIN"/>
    <property type="match status" value="1"/>
</dbReference>
<gene>
    <name evidence="2" type="ORF">ACFOFO_16620</name>
</gene>
<evidence type="ECO:0000313" key="2">
    <source>
        <dbReference type="EMBL" id="MFC3109568.1"/>
    </source>
</evidence>
<dbReference type="PANTHER" id="PTHR16128:SF5">
    <property type="entry name" value="FAD_NAD(P)-BINDING OXIDOREDUCTASE FAMILY PROTEIN"/>
    <property type="match status" value="1"/>
</dbReference>
<keyword evidence="3" id="KW-1185">Reference proteome</keyword>
<dbReference type="Gene3D" id="3.50.50.60">
    <property type="entry name" value="FAD/NAD(P)-binding domain"/>
    <property type="match status" value="1"/>
</dbReference>
<organism evidence="2 3">
    <name type="scientific">Undibacterium arcticum</name>
    <dbReference type="NCBI Taxonomy" id="1762892"/>
    <lineage>
        <taxon>Bacteria</taxon>
        <taxon>Pseudomonadati</taxon>
        <taxon>Pseudomonadota</taxon>
        <taxon>Betaproteobacteria</taxon>
        <taxon>Burkholderiales</taxon>
        <taxon>Oxalobacteraceae</taxon>
        <taxon>Undibacterium</taxon>
    </lineage>
</organism>
<dbReference type="PRINTS" id="PR00419">
    <property type="entry name" value="ADXRDTASE"/>
</dbReference>
<dbReference type="SUPFAM" id="SSF51905">
    <property type="entry name" value="FAD/NAD(P)-binding domain"/>
    <property type="match status" value="1"/>
</dbReference>
<reference evidence="3" key="1">
    <citation type="journal article" date="2019" name="Int. J. Syst. Evol. Microbiol.">
        <title>The Global Catalogue of Microorganisms (GCM) 10K type strain sequencing project: providing services to taxonomists for standard genome sequencing and annotation.</title>
        <authorList>
            <consortium name="The Broad Institute Genomics Platform"/>
            <consortium name="The Broad Institute Genome Sequencing Center for Infectious Disease"/>
            <person name="Wu L."/>
            <person name="Ma J."/>
        </authorList>
    </citation>
    <scope>NUCLEOTIDE SEQUENCE [LARGE SCALE GENOMIC DNA]</scope>
    <source>
        <strain evidence="3">KCTC 42986</strain>
    </source>
</reference>
<proteinExistence type="predicted"/>
<dbReference type="Pfam" id="PF01593">
    <property type="entry name" value="Amino_oxidase"/>
    <property type="match status" value="1"/>
</dbReference>
<sequence length="339" mass="35952">MQIAVIGAGISGLTCARQLQAHGHSVTVYEKSNHVSGRMGTRETELGGFDHGAQYFTAVSDGFKKQVSAWRKAGLVAAWEGKLVTLDAATGAAPKAAGRGTQRYVAVPGMSALGQYLADGLDVRTGQLVKRIAAADPSGSAKSQWLLTVQSDTVPIDAHAGPFDAVIVAMPAEQAASLLVAVPAMAKVAAKTHLAPCWSLMLGFQQPLELGYDGAWINNSRLSWIARDASKPERRPGEHWVAHASAAWSAEHLGDDAERARDKLLKAFHEATGSRVQPIHAVAHCWRYAQALEPLDKPCLWDAKHKIGACGDWFAAGLEGGGRAENAYISGLQLTGHIG</sequence>
<dbReference type="EMBL" id="JBHRTP010000054">
    <property type="protein sequence ID" value="MFC3109568.1"/>
    <property type="molecule type" value="Genomic_DNA"/>
</dbReference>